<evidence type="ECO:0000313" key="4">
    <source>
        <dbReference type="Proteomes" id="UP000006222"/>
    </source>
</evidence>
<keyword evidence="1" id="KW-0472">Membrane</keyword>
<dbReference type="EMBL" id="AFAR01000242">
    <property type="protein sequence ID" value="EGF25260.1"/>
    <property type="molecule type" value="Genomic_DNA"/>
</dbReference>
<dbReference type="AlphaFoldDB" id="F2AYK5"/>
<dbReference type="PATRIC" id="fig|991778.3.peg.5095"/>
<organism evidence="3 4">
    <name type="scientific">Rhodopirellula baltica WH47</name>
    <dbReference type="NCBI Taxonomy" id="991778"/>
    <lineage>
        <taxon>Bacteria</taxon>
        <taxon>Pseudomonadati</taxon>
        <taxon>Planctomycetota</taxon>
        <taxon>Planctomycetia</taxon>
        <taxon>Pirellulales</taxon>
        <taxon>Pirellulaceae</taxon>
        <taxon>Rhodopirellula</taxon>
    </lineage>
</organism>
<dbReference type="SMART" id="SM00014">
    <property type="entry name" value="acidPPc"/>
    <property type="match status" value="1"/>
</dbReference>
<comment type="caution">
    <text evidence="3">The sequence shown here is derived from an EMBL/GenBank/DDBJ whole genome shotgun (WGS) entry which is preliminary data.</text>
</comment>
<feature type="transmembrane region" description="Helical" evidence="1">
    <location>
        <begin position="114"/>
        <end position="135"/>
    </location>
</feature>
<feature type="domain" description="Phosphatidic acid phosphatase type 2/haloperoxidase" evidence="2">
    <location>
        <begin position="114"/>
        <end position="227"/>
    </location>
</feature>
<evidence type="ECO:0000256" key="1">
    <source>
        <dbReference type="SAM" id="Phobius"/>
    </source>
</evidence>
<feature type="transmembrane region" description="Helical" evidence="1">
    <location>
        <begin position="212"/>
        <end position="230"/>
    </location>
</feature>
<reference evidence="3 4" key="1">
    <citation type="journal article" date="2013" name="Mar. Genomics">
        <title>Expression of sulfatases in Rhodopirellula baltica and the diversity of sulfatases in the genus Rhodopirellula.</title>
        <authorList>
            <person name="Wegner C.E."/>
            <person name="Richter-Heitmann T."/>
            <person name="Klindworth A."/>
            <person name="Klockow C."/>
            <person name="Richter M."/>
            <person name="Achstetter T."/>
            <person name="Glockner F.O."/>
            <person name="Harder J."/>
        </authorList>
    </citation>
    <scope>NUCLEOTIDE SEQUENCE [LARGE SCALE GENOMIC DNA]</scope>
    <source>
        <strain evidence="3 4">WH47</strain>
    </source>
</reference>
<feature type="transmembrane region" description="Helical" evidence="1">
    <location>
        <begin position="85"/>
        <end position="107"/>
    </location>
</feature>
<accession>F2AYK5</accession>
<keyword evidence="1" id="KW-1133">Transmembrane helix</keyword>
<feature type="transmembrane region" description="Helical" evidence="1">
    <location>
        <begin position="24"/>
        <end position="44"/>
    </location>
</feature>
<dbReference type="SUPFAM" id="SSF48317">
    <property type="entry name" value="Acid phosphatase/Vanadium-dependent haloperoxidase"/>
    <property type="match status" value="1"/>
</dbReference>
<proteinExistence type="predicted"/>
<dbReference type="Gene3D" id="1.20.144.10">
    <property type="entry name" value="Phosphatidic acid phosphatase type 2/haloperoxidase"/>
    <property type="match status" value="2"/>
</dbReference>
<dbReference type="Pfam" id="PF01569">
    <property type="entry name" value="PAP2"/>
    <property type="match status" value="1"/>
</dbReference>
<gene>
    <name evidence="3" type="ORF">RBWH47_01468</name>
</gene>
<dbReference type="RefSeq" id="WP_007328715.1">
    <property type="nucleotide sequence ID" value="NZ_AFAR01000242.1"/>
</dbReference>
<sequence>MKTARTKAYTTLSRWLRWLRGREPILLAVVLLVVGGIWTFAQIAGEVIEGETKAFDEWAVRAMRQPDNPAQPIGPPFLQEMGRDATALGGIGALSLFTIVIAGYLWLDRKRHMTVFLIASTLGGLVISLSLKHLFDRPRPDMVPHLSIVHTSSFPSGHSMLSAVVYLTLGSLLASVLPRQTLRIYTLAVACVLTLIVGVSRVYLGVHYPTDVLAGWIAGLTWALSCWLLARRFQRSGQIETEQDAPDN</sequence>
<dbReference type="CDD" id="cd03392">
    <property type="entry name" value="PAP2_like_2"/>
    <property type="match status" value="1"/>
</dbReference>
<dbReference type="PANTHER" id="PTHR14969:SF13">
    <property type="entry name" value="AT30094P"/>
    <property type="match status" value="1"/>
</dbReference>
<feature type="transmembrane region" description="Helical" evidence="1">
    <location>
        <begin position="184"/>
        <end position="206"/>
    </location>
</feature>
<name>F2AYK5_RHOBT</name>
<keyword evidence="1" id="KW-0812">Transmembrane</keyword>
<feature type="transmembrane region" description="Helical" evidence="1">
    <location>
        <begin position="155"/>
        <end position="177"/>
    </location>
</feature>
<evidence type="ECO:0000313" key="3">
    <source>
        <dbReference type="EMBL" id="EGF25260.1"/>
    </source>
</evidence>
<dbReference type="InterPro" id="IPR036938">
    <property type="entry name" value="PAP2/HPO_sf"/>
</dbReference>
<protein>
    <submittedName>
        <fullName evidence="3">Phosphoesterase PA-phosphatase related protein</fullName>
    </submittedName>
</protein>
<evidence type="ECO:0000259" key="2">
    <source>
        <dbReference type="SMART" id="SM00014"/>
    </source>
</evidence>
<dbReference type="PANTHER" id="PTHR14969">
    <property type="entry name" value="SPHINGOSINE-1-PHOSPHATE PHOSPHOHYDROLASE"/>
    <property type="match status" value="1"/>
</dbReference>
<dbReference type="InterPro" id="IPR000326">
    <property type="entry name" value="PAP2/HPO"/>
</dbReference>
<dbReference type="Proteomes" id="UP000006222">
    <property type="component" value="Unassembled WGS sequence"/>
</dbReference>